<feature type="region of interest" description="Disordered" evidence="1">
    <location>
        <begin position="1"/>
        <end position="44"/>
    </location>
</feature>
<sequence length="136" mass="15397">MNPNQKDQEPIIITYSNLGETIEINPTNDTEKQEKVPASHNGEILEIEEDGKFIQEEAKEMEEETKNAATKNSTKSLPEDDIQSIMTTSAIVKGDLKEHLEKQALHNDETVMVGNDKSCREENELEKMANVVEIRQ</sequence>
<reference evidence="2 3" key="1">
    <citation type="submission" date="2024-01" db="EMBL/GenBank/DDBJ databases">
        <title>The genomes of 5 underutilized Papilionoideae crops provide insights into root nodulation and disease resistanc.</title>
        <authorList>
            <person name="Jiang F."/>
        </authorList>
    </citation>
    <scope>NUCLEOTIDE SEQUENCE [LARGE SCALE GENOMIC DNA]</scope>
    <source>
        <strain evidence="2">LVBAO_FW01</strain>
        <tissue evidence="2">Leaves</tissue>
    </source>
</reference>
<dbReference type="EMBL" id="JAYMYQ010000011">
    <property type="protein sequence ID" value="KAK7306908.1"/>
    <property type="molecule type" value="Genomic_DNA"/>
</dbReference>
<dbReference type="AlphaFoldDB" id="A0AAN9JXS8"/>
<evidence type="ECO:0000313" key="3">
    <source>
        <dbReference type="Proteomes" id="UP001367508"/>
    </source>
</evidence>
<dbReference type="Proteomes" id="UP001367508">
    <property type="component" value="Unassembled WGS sequence"/>
</dbReference>
<proteinExistence type="predicted"/>
<gene>
    <name evidence="2" type="ORF">VNO77_44869</name>
</gene>
<accession>A0AAN9JXS8</accession>
<evidence type="ECO:0000256" key="1">
    <source>
        <dbReference type="SAM" id="MobiDB-lite"/>
    </source>
</evidence>
<evidence type="ECO:0000313" key="2">
    <source>
        <dbReference type="EMBL" id="KAK7306908.1"/>
    </source>
</evidence>
<comment type="caution">
    <text evidence="2">The sequence shown here is derived from an EMBL/GenBank/DDBJ whole genome shotgun (WGS) entry which is preliminary data.</text>
</comment>
<name>A0AAN9JXS8_CANGL</name>
<keyword evidence="3" id="KW-1185">Reference proteome</keyword>
<organism evidence="2 3">
    <name type="scientific">Canavalia gladiata</name>
    <name type="common">Sword bean</name>
    <name type="synonym">Dolichos gladiatus</name>
    <dbReference type="NCBI Taxonomy" id="3824"/>
    <lineage>
        <taxon>Eukaryota</taxon>
        <taxon>Viridiplantae</taxon>
        <taxon>Streptophyta</taxon>
        <taxon>Embryophyta</taxon>
        <taxon>Tracheophyta</taxon>
        <taxon>Spermatophyta</taxon>
        <taxon>Magnoliopsida</taxon>
        <taxon>eudicotyledons</taxon>
        <taxon>Gunneridae</taxon>
        <taxon>Pentapetalae</taxon>
        <taxon>rosids</taxon>
        <taxon>fabids</taxon>
        <taxon>Fabales</taxon>
        <taxon>Fabaceae</taxon>
        <taxon>Papilionoideae</taxon>
        <taxon>50 kb inversion clade</taxon>
        <taxon>NPAAA clade</taxon>
        <taxon>indigoferoid/millettioid clade</taxon>
        <taxon>Phaseoleae</taxon>
        <taxon>Canavalia</taxon>
    </lineage>
</organism>
<protein>
    <submittedName>
        <fullName evidence="2">Uncharacterized protein</fullName>
    </submittedName>
</protein>
<feature type="compositionally biased region" description="Polar residues" evidence="1">
    <location>
        <begin position="14"/>
        <end position="28"/>
    </location>
</feature>
<feature type="region of interest" description="Disordered" evidence="1">
    <location>
        <begin position="59"/>
        <end position="82"/>
    </location>
</feature>